<dbReference type="GO" id="GO:0005886">
    <property type="term" value="C:plasma membrane"/>
    <property type="evidence" value="ECO:0007669"/>
    <property type="project" value="UniProtKB-SubCell"/>
</dbReference>
<evidence type="ECO:0000256" key="4">
    <source>
        <dbReference type="ARBA" id="ARBA00022679"/>
    </source>
</evidence>
<feature type="transmembrane region" description="Helical" evidence="8">
    <location>
        <begin position="189"/>
        <end position="209"/>
    </location>
</feature>
<name>A0A1F5G513_9BACT</name>
<feature type="transmembrane region" description="Helical" evidence="8">
    <location>
        <begin position="70"/>
        <end position="91"/>
    </location>
</feature>
<keyword evidence="7 8" id="KW-0472">Membrane</keyword>
<feature type="transmembrane region" description="Helical" evidence="8">
    <location>
        <begin position="287"/>
        <end position="306"/>
    </location>
</feature>
<feature type="transmembrane region" description="Helical" evidence="8">
    <location>
        <begin position="339"/>
        <end position="358"/>
    </location>
</feature>
<evidence type="ECO:0000313" key="10">
    <source>
        <dbReference type="EMBL" id="OGD86951.1"/>
    </source>
</evidence>
<dbReference type="Proteomes" id="UP000176628">
    <property type="component" value="Unassembled WGS sequence"/>
</dbReference>
<dbReference type="GO" id="GO:0009103">
    <property type="term" value="P:lipopolysaccharide biosynthetic process"/>
    <property type="evidence" value="ECO:0007669"/>
    <property type="project" value="UniProtKB-ARBA"/>
</dbReference>
<dbReference type="Pfam" id="PF13231">
    <property type="entry name" value="PMT_2"/>
    <property type="match status" value="1"/>
</dbReference>
<evidence type="ECO:0000256" key="1">
    <source>
        <dbReference type="ARBA" id="ARBA00004651"/>
    </source>
</evidence>
<feature type="transmembrane region" description="Helical" evidence="8">
    <location>
        <begin position="312"/>
        <end position="332"/>
    </location>
</feature>
<proteinExistence type="predicted"/>
<dbReference type="InterPro" id="IPR038731">
    <property type="entry name" value="RgtA/B/C-like"/>
</dbReference>
<gene>
    <name evidence="10" type="ORF">A2Z23_01675</name>
</gene>
<dbReference type="PANTHER" id="PTHR33908">
    <property type="entry name" value="MANNOSYLTRANSFERASE YKCB-RELATED"/>
    <property type="match status" value="1"/>
</dbReference>
<feature type="transmembrane region" description="Helical" evidence="8">
    <location>
        <begin position="98"/>
        <end position="116"/>
    </location>
</feature>
<keyword evidence="3" id="KW-0328">Glycosyltransferase</keyword>
<dbReference type="InterPro" id="IPR050297">
    <property type="entry name" value="LipidA_mod_glycosyltrf_83"/>
</dbReference>
<evidence type="ECO:0000259" key="9">
    <source>
        <dbReference type="Pfam" id="PF13231"/>
    </source>
</evidence>
<feature type="transmembrane region" description="Helical" evidence="8">
    <location>
        <begin position="122"/>
        <end position="138"/>
    </location>
</feature>
<protein>
    <recommendedName>
        <fullName evidence="9">Glycosyltransferase RgtA/B/C/D-like domain-containing protein</fullName>
    </recommendedName>
</protein>
<evidence type="ECO:0000256" key="2">
    <source>
        <dbReference type="ARBA" id="ARBA00022475"/>
    </source>
</evidence>
<keyword evidence="6 8" id="KW-1133">Transmembrane helix</keyword>
<feature type="transmembrane region" description="Helical" evidence="8">
    <location>
        <begin position="150"/>
        <end position="169"/>
    </location>
</feature>
<dbReference type="GO" id="GO:0016763">
    <property type="term" value="F:pentosyltransferase activity"/>
    <property type="evidence" value="ECO:0007669"/>
    <property type="project" value="TreeGrafter"/>
</dbReference>
<organism evidence="10 11">
    <name type="scientific">Candidatus Curtissbacteria bacterium RBG_16_39_7</name>
    <dbReference type="NCBI Taxonomy" id="1797707"/>
    <lineage>
        <taxon>Bacteria</taxon>
        <taxon>Candidatus Curtissiibacteriota</taxon>
    </lineage>
</organism>
<keyword evidence="4" id="KW-0808">Transferase</keyword>
<evidence type="ECO:0000256" key="3">
    <source>
        <dbReference type="ARBA" id="ARBA00022676"/>
    </source>
</evidence>
<feature type="transmembrane region" description="Helical" evidence="8">
    <location>
        <begin position="257"/>
        <end position="275"/>
    </location>
</feature>
<comment type="caution">
    <text evidence="10">The sequence shown here is derived from an EMBL/GenBank/DDBJ whole genome shotgun (WGS) entry which is preliminary data.</text>
</comment>
<evidence type="ECO:0000256" key="6">
    <source>
        <dbReference type="ARBA" id="ARBA00022989"/>
    </source>
</evidence>
<sequence length="468" mass="54580">MLIWLLLLSAILRLINLGQSLWLDEAIEVLAVKINSYSQLITQYSLGDFHPPLYHLILKFWTSIFGISEISARSLSVFFGVGTVGMVYLIGKRLGGKTLGILAALFLAFAPLHIYYSGEARMYAAAAFFVSLSAYFFLRLFEKVDFFNWFGFFFATILFLYTDYLPWLMIIPFNVYVFYQWKHLKSKFLISWLAGWLVSLLFLLPWFPFLAKQLQQGTMLTQTVPIWEEVVGGFSFKALPLTAAKFIFGRISFYNKFFYNLIFLSAALFFTTLILKSLFRMTREKVFVLLWLILPVTLGWIISFFIPVYSYFRFLFVLPVLYILLACGILTFKKAKVRIVLAGIVILIGFASQIIFWTNPRFHREDWRTAVSYIENRSKNQSAAAVFVNLAQTAPYQYYAKSSPFYSPSGWQDKNLQTIWLSRYVQPIFDPQDNLRKEIEDQGFVKIEEKDFNGVVFWHYQKIYANLY</sequence>
<dbReference type="AlphaFoldDB" id="A0A1F5G513"/>
<keyword evidence="5 8" id="KW-0812">Transmembrane</keyword>
<comment type="subcellular location">
    <subcellularLocation>
        <location evidence="1">Cell membrane</location>
        <topology evidence="1">Multi-pass membrane protein</topology>
    </subcellularLocation>
</comment>
<feature type="transmembrane region" description="Helical" evidence="8">
    <location>
        <begin position="230"/>
        <end position="251"/>
    </location>
</feature>
<dbReference type="EMBL" id="MFAV01000001">
    <property type="protein sequence ID" value="OGD86951.1"/>
    <property type="molecule type" value="Genomic_DNA"/>
</dbReference>
<evidence type="ECO:0000256" key="5">
    <source>
        <dbReference type="ARBA" id="ARBA00022692"/>
    </source>
</evidence>
<evidence type="ECO:0000256" key="7">
    <source>
        <dbReference type="ARBA" id="ARBA00023136"/>
    </source>
</evidence>
<evidence type="ECO:0000256" key="8">
    <source>
        <dbReference type="SAM" id="Phobius"/>
    </source>
</evidence>
<accession>A0A1F5G513</accession>
<keyword evidence="2" id="KW-1003">Cell membrane</keyword>
<evidence type="ECO:0000313" key="11">
    <source>
        <dbReference type="Proteomes" id="UP000176628"/>
    </source>
</evidence>
<feature type="domain" description="Glycosyltransferase RgtA/B/C/D-like" evidence="9">
    <location>
        <begin position="50"/>
        <end position="206"/>
    </location>
</feature>
<dbReference type="PANTHER" id="PTHR33908:SF11">
    <property type="entry name" value="MEMBRANE PROTEIN"/>
    <property type="match status" value="1"/>
</dbReference>
<reference evidence="10 11" key="1">
    <citation type="journal article" date="2016" name="Nat. Commun.">
        <title>Thousands of microbial genomes shed light on interconnected biogeochemical processes in an aquifer system.</title>
        <authorList>
            <person name="Anantharaman K."/>
            <person name="Brown C.T."/>
            <person name="Hug L.A."/>
            <person name="Sharon I."/>
            <person name="Castelle C.J."/>
            <person name="Probst A.J."/>
            <person name="Thomas B.C."/>
            <person name="Singh A."/>
            <person name="Wilkins M.J."/>
            <person name="Karaoz U."/>
            <person name="Brodie E.L."/>
            <person name="Williams K.H."/>
            <person name="Hubbard S.S."/>
            <person name="Banfield J.F."/>
        </authorList>
    </citation>
    <scope>NUCLEOTIDE SEQUENCE [LARGE SCALE GENOMIC DNA]</scope>
</reference>